<dbReference type="InterPro" id="IPR012878">
    <property type="entry name" value="Beta-AFase-like_GH127_cat"/>
</dbReference>
<accession>E0RWP8</accession>
<dbReference type="InterPro" id="IPR008928">
    <property type="entry name" value="6-hairpin_glycosidase_sf"/>
</dbReference>
<name>E0RWP8_BUTPB</name>
<dbReference type="SUPFAM" id="SSF48208">
    <property type="entry name" value="Six-hairpin glycosidases"/>
    <property type="match status" value="2"/>
</dbReference>
<dbReference type="RefSeq" id="WP_013281228.1">
    <property type="nucleotide sequence ID" value="NC_014387.1"/>
</dbReference>
<dbReference type="KEGG" id="bpb:bpr_I1839"/>
<evidence type="ECO:0000313" key="3">
    <source>
        <dbReference type="Proteomes" id="UP000001299"/>
    </source>
</evidence>
<dbReference type="HOGENOM" id="CLU_343473_0_0_9"/>
<feature type="domain" description="Non-reducing end beta-L-arabinofuranosidase-like GH127 catalytic" evidence="1">
    <location>
        <begin position="525"/>
        <end position="664"/>
    </location>
</feature>
<organism evidence="2 3">
    <name type="scientific">Butyrivibrio proteoclasticus (strain ATCC 51982 / DSM 14932 / B316)</name>
    <name type="common">Clostridium proteoclasticum</name>
    <dbReference type="NCBI Taxonomy" id="515622"/>
    <lineage>
        <taxon>Bacteria</taxon>
        <taxon>Bacillati</taxon>
        <taxon>Bacillota</taxon>
        <taxon>Clostridia</taxon>
        <taxon>Lachnospirales</taxon>
        <taxon>Lachnospiraceae</taxon>
        <taxon>Butyrivibrio</taxon>
    </lineage>
</organism>
<reference evidence="2 3" key="1">
    <citation type="journal article" date="2010" name="PLoS ONE">
        <title>The glycobiome of the rumen bacterium Butyrivibrio proteoclasticus B316(T) highlights adaptation to a polysaccharide-rich environment.</title>
        <authorList>
            <person name="Kelly W.J."/>
            <person name="Leahy S.C."/>
            <person name="Altermann E."/>
            <person name="Yeoman C.J."/>
            <person name="Dunne J.C."/>
            <person name="Kong Z."/>
            <person name="Pacheco D.M."/>
            <person name="Li D."/>
            <person name="Noel S.J."/>
            <person name="Moon C.D."/>
            <person name="Cookson A.L."/>
            <person name="Attwood G.T."/>
        </authorList>
    </citation>
    <scope>NUCLEOTIDE SEQUENCE [LARGE SCALE GENOMIC DNA]</scope>
    <source>
        <strain evidence="3">ATCC 51982 / DSM 14932 / B316</strain>
    </source>
</reference>
<gene>
    <name evidence="2" type="ordered locus">bpr_I1839</name>
</gene>
<dbReference type="eggNOG" id="COG3533">
    <property type="taxonomic scope" value="Bacteria"/>
</dbReference>
<dbReference type="STRING" id="515622.bpr_I1839"/>
<evidence type="ECO:0000313" key="2">
    <source>
        <dbReference type="EMBL" id="ADL34574.1"/>
    </source>
</evidence>
<dbReference type="GO" id="GO:0005975">
    <property type="term" value="P:carbohydrate metabolic process"/>
    <property type="evidence" value="ECO:0007669"/>
    <property type="project" value="InterPro"/>
</dbReference>
<dbReference type="EMBL" id="CP001810">
    <property type="protein sequence ID" value="ADL34574.1"/>
    <property type="molecule type" value="Genomic_DNA"/>
</dbReference>
<keyword evidence="3" id="KW-1185">Reference proteome</keyword>
<dbReference type="Pfam" id="PF07944">
    <property type="entry name" value="Beta-AFase-like_GH127_cat"/>
    <property type="match status" value="1"/>
</dbReference>
<protein>
    <recommendedName>
        <fullName evidence="1">Non-reducing end beta-L-arabinofuranosidase-like GH127 catalytic domain-containing protein</fullName>
    </recommendedName>
</protein>
<proteinExistence type="predicted"/>
<evidence type="ECO:0000259" key="1">
    <source>
        <dbReference type="Pfam" id="PF07944"/>
    </source>
</evidence>
<dbReference type="AlphaFoldDB" id="E0RWP8"/>
<dbReference type="Proteomes" id="UP000001299">
    <property type="component" value="Chromosome 1"/>
</dbReference>
<sequence>MKIHFDKLYKDERKNELLGIGVPFPKGELTLKEYERLAVIDSGKIIPSQIKITSTWEDGSIRFIYVRFLGTLPGNAAKDFVLVTTSDMIDNSNVFADGIDNNLVTRTNTAISVSNGVFNFRVADFQNGPFQELSYEGHVFTRNQFIGPVLKMDGYVFSPIFELWQIVENGPIFTIIEASGHFEDNNQRLSGEGIKFTLRLSITCDKPWIEAAVRIFNCTLDTIEPDELTFEIRNTGKDKVIPRTTVGISNFKTKFETSDEGEEVSKTITAELLEREANEHFAEVFYGTFLADVSDFGDGVGICATVFQAQQNYPKAISASSDGIKISLLPDKNRLMDISNSYSVRFESGMAREQRFLLHFHDAGEDLYELNNRSIIYQMPDTGYVDPEIFEQAGVFPEIFLPQKEQIDDVEIALIDKADSHARCYGILNWGDAPDPGYTSQGRGGGNLVWTNNEYDYPHAMYMMYARTGIRRMFDYANVACWHWMDVDICHYNTDPLFVNGQWEHQKRHSGNSEPGRGTRGIMACSHEWVEGLLDHYHFTGDERALETAIGIGRNVLALLDTPAYQVPGEIGARETGWALRSLTALYIETHDKKWLEKADWIVGQFEEWNDKYGNWLSAYTDNTTIRVGFMISVAVGSLMRYYRVDGSERVKQLIMKAIDDIVDNCRTPNGLFYYKELPSLARNGNNTLLLESMAIAYEITKEDRYLDYGLKTFYKQISSQSGISFTKRIVEDTVMVGNGPTKNFAQSFLPLTLFYVKAVQANKLLQ</sequence>